<dbReference type="STRING" id="266265.Bxe_C0237"/>
<feature type="transmembrane region" description="Helical" evidence="7">
    <location>
        <begin position="114"/>
        <end position="134"/>
    </location>
</feature>
<name>Q13IC8_PARXL</name>
<dbReference type="CDD" id="cd06261">
    <property type="entry name" value="TM_PBP2"/>
    <property type="match status" value="1"/>
</dbReference>
<evidence type="ECO:0000259" key="8">
    <source>
        <dbReference type="PROSITE" id="PS50928"/>
    </source>
</evidence>
<evidence type="ECO:0000256" key="2">
    <source>
        <dbReference type="ARBA" id="ARBA00022448"/>
    </source>
</evidence>
<accession>Q13IC8</accession>
<keyword evidence="5 7" id="KW-1133">Transmembrane helix</keyword>
<dbReference type="InterPro" id="IPR000515">
    <property type="entry name" value="MetI-like"/>
</dbReference>
<evidence type="ECO:0000256" key="7">
    <source>
        <dbReference type="RuleBase" id="RU363032"/>
    </source>
</evidence>
<feature type="transmembrane region" description="Helical" evidence="7">
    <location>
        <begin position="82"/>
        <end position="102"/>
    </location>
</feature>
<dbReference type="GO" id="GO:0005886">
    <property type="term" value="C:plasma membrane"/>
    <property type="evidence" value="ECO:0007669"/>
    <property type="project" value="UniProtKB-SubCell"/>
</dbReference>
<comment type="similarity">
    <text evidence="7">Belongs to the binding-protein-dependent transport system permease family.</text>
</comment>
<feature type="domain" description="ABC transmembrane type-1" evidence="8">
    <location>
        <begin position="74"/>
        <end position="255"/>
    </location>
</feature>
<comment type="subcellular location">
    <subcellularLocation>
        <location evidence="1 7">Cell membrane</location>
        <topology evidence="1 7">Multi-pass membrane protein</topology>
    </subcellularLocation>
</comment>
<dbReference type="Gene3D" id="1.10.3720.10">
    <property type="entry name" value="MetI-like"/>
    <property type="match status" value="1"/>
</dbReference>
<dbReference type="GO" id="GO:0055085">
    <property type="term" value="P:transmembrane transport"/>
    <property type="evidence" value="ECO:0007669"/>
    <property type="project" value="InterPro"/>
</dbReference>
<evidence type="ECO:0000313" key="9">
    <source>
        <dbReference type="EMBL" id="ABE36161.1"/>
    </source>
</evidence>
<evidence type="ECO:0000256" key="5">
    <source>
        <dbReference type="ARBA" id="ARBA00022989"/>
    </source>
</evidence>
<dbReference type="Pfam" id="PF00528">
    <property type="entry name" value="BPD_transp_1"/>
    <property type="match status" value="1"/>
</dbReference>
<keyword evidence="10" id="KW-1185">Reference proteome</keyword>
<dbReference type="SUPFAM" id="SSF161098">
    <property type="entry name" value="MetI-like"/>
    <property type="match status" value="1"/>
</dbReference>
<dbReference type="PANTHER" id="PTHR30151">
    <property type="entry name" value="ALKANE SULFONATE ABC TRANSPORTER-RELATED, MEMBRANE SUBUNIT"/>
    <property type="match status" value="1"/>
</dbReference>
<dbReference type="InterPro" id="IPR035906">
    <property type="entry name" value="MetI-like_sf"/>
</dbReference>
<dbReference type="KEGG" id="bxb:DR64_8194"/>
<keyword evidence="6 7" id="KW-0472">Membrane</keyword>
<dbReference type="AlphaFoldDB" id="Q13IC8"/>
<reference evidence="9 10" key="1">
    <citation type="journal article" date="2006" name="Proc. Natl. Acad. Sci. U.S.A.">
        <title>Burkholderia xenovorans LB400 harbors a multi-replicon, 9.73-Mbp genome shaped for versatility.</title>
        <authorList>
            <person name="Chain P.S."/>
            <person name="Denef V.J."/>
            <person name="Konstantinidis K.T."/>
            <person name="Vergez L.M."/>
            <person name="Agullo L."/>
            <person name="Reyes V.L."/>
            <person name="Hauser L."/>
            <person name="Cordova M."/>
            <person name="Gomez L."/>
            <person name="Gonzalez M."/>
            <person name="Land M."/>
            <person name="Lao V."/>
            <person name="Larimer F."/>
            <person name="LiPuma J.J."/>
            <person name="Mahenthiralingam E."/>
            <person name="Malfatti S.A."/>
            <person name="Marx C.J."/>
            <person name="Parnell J.J."/>
            <person name="Ramette A."/>
            <person name="Richardson P."/>
            <person name="Seeger M."/>
            <person name="Smith D."/>
            <person name="Spilker T."/>
            <person name="Sul W.J."/>
            <person name="Tsoi T.V."/>
            <person name="Ulrich L.E."/>
            <person name="Zhulin I.B."/>
            <person name="Tiedje J.M."/>
        </authorList>
    </citation>
    <scope>NUCLEOTIDE SEQUENCE [LARGE SCALE GENOMIC DNA]</scope>
    <source>
        <strain evidence="9 10">LB400</strain>
    </source>
</reference>
<dbReference type="PANTHER" id="PTHR30151:SF25">
    <property type="entry name" value="TAURINE TRANSPORT SYSTEM PERMEASE PROTEIN TAUC"/>
    <property type="match status" value="1"/>
</dbReference>
<organism evidence="9 10">
    <name type="scientific">Paraburkholderia xenovorans (strain LB400)</name>
    <dbReference type="NCBI Taxonomy" id="266265"/>
    <lineage>
        <taxon>Bacteria</taxon>
        <taxon>Pseudomonadati</taxon>
        <taxon>Pseudomonadota</taxon>
        <taxon>Betaproteobacteria</taxon>
        <taxon>Burkholderiales</taxon>
        <taxon>Burkholderiaceae</taxon>
        <taxon>Paraburkholderia</taxon>
    </lineage>
</organism>
<evidence type="ECO:0000256" key="6">
    <source>
        <dbReference type="ARBA" id="ARBA00023136"/>
    </source>
</evidence>
<dbReference type="PROSITE" id="PS50928">
    <property type="entry name" value="ABC_TM1"/>
    <property type="match status" value="1"/>
</dbReference>
<sequence length="272" mass="29737">MNELANVARTVSAGTGARRWTRFRRGVILPLVLGITWWAVYAFGWAHSRMFVPPAQVIRTGLAMSFDGELPGAWLASLGRDLLGLAIGSLCGFGFALFLKSARWIDAAIAPTFHAIRQVALFAWIPLLGTWFGLGEVGKVVFISLAAFFPVWLNAAQGLEAVPRHYDELADVFRFTRWQRFRRIVLPAIVPSLFNGFYLALVTSWIATLGAELLMTSGVGIGTVLNDGRENFRMDQVLLGVAVVGLTGFAFHSFAAGIDSRLARRRGAGARP</sequence>
<gene>
    <name evidence="9" type="ORF">Bxe_C0237</name>
</gene>
<feature type="transmembrane region" description="Helical" evidence="7">
    <location>
        <begin position="237"/>
        <end position="258"/>
    </location>
</feature>
<dbReference type="RefSeq" id="WP_011493421.1">
    <property type="nucleotide sequence ID" value="NC_007953.1"/>
</dbReference>
<dbReference type="OrthoDB" id="8859188at2"/>
<feature type="transmembrane region" description="Helical" evidence="7">
    <location>
        <begin position="27"/>
        <end position="46"/>
    </location>
</feature>
<keyword evidence="3" id="KW-1003">Cell membrane</keyword>
<dbReference type="KEGG" id="bxe:Bxe_C0237"/>
<feature type="transmembrane region" description="Helical" evidence="7">
    <location>
        <begin position="184"/>
        <end position="207"/>
    </location>
</feature>
<evidence type="ECO:0000256" key="1">
    <source>
        <dbReference type="ARBA" id="ARBA00004651"/>
    </source>
</evidence>
<dbReference type="Proteomes" id="UP000001817">
    <property type="component" value="Chromosome 3"/>
</dbReference>
<keyword evidence="2 7" id="KW-0813">Transport</keyword>
<keyword evidence="4 7" id="KW-0812">Transmembrane</keyword>
<proteinExistence type="inferred from homology"/>
<protein>
    <submittedName>
        <fullName evidence="9">ABC sulfate ester transporter, inner membrane subunit</fullName>
    </submittedName>
</protein>
<evidence type="ECO:0000256" key="4">
    <source>
        <dbReference type="ARBA" id="ARBA00022692"/>
    </source>
</evidence>
<dbReference type="EMBL" id="CP000272">
    <property type="protein sequence ID" value="ABE36161.1"/>
    <property type="molecule type" value="Genomic_DNA"/>
</dbReference>
<dbReference type="eggNOG" id="COG0600">
    <property type="taxonomic scope" value="Bacteria"/>
</dbReference>
<evidence type="ECO:0000256" key="3">
    <source>
        <dbReference type="ARBA" id="ARBA00022475"/>
    </source>
</evidence>
<feature type="transmembrane region" description="Helical" evidence="7">
    <location>
        <begin position="140"/>
        <end position="163"/>
    </location>
</feature>
<evidence type="ECO:0000313" key="10">
    <source>
        <dbReference type="Proteomes" id="UP000001817"/>
    </source>
</evidence>
<dbReference type="GO" id="GO:0010438">
    <property type="term" value="P:cellular response to sulfur starvation"/>
    <property type="evidence" value="ECO:0007669"/>
    <property type="project" value="TreeGrafter"/>
</dbReference>